<dbReference type="EMBL" id="GU071098">
    <property type="protein sequence ID" value="ADO98262.1"/>
    <property type="molecule type" value="Genomic_DNA"/>
</dbReference>
<feature type="compositionally biased region" description="Basic and acidic residues" evidence="1">
    <location>
        <begin position="71"/>
        <end position="82"/>
    </location>
</feature>
<evidence type="ECO:0000256" key="1">
    <source>
        <dbReference type="SAM" id="MobiDB-lite"/>
    </source>
</evidence>
<reference evidence="2 3" key="1">
    <citation type="journal article" date="2010" name="Environ. Microbiol.">
        <title>Genomic analysis of oceanic cyanobacterial myoviruses compared with T4-like myoviruses from diverse hosts and environments.</title>
        <authorList>
            <person name="Sullivan M.B."/>
            <person name="Huang K.H."/>
            <person name="Ignacio-Espinoza J.C."/>
            <person name="Berlin A.M."/>
            <person name="Kelly L."/>
            <person name="Weigele P.R."/>
            <person name="DeFrancesco A.S."/>
            <person name="Kern S.E."/>
            <person name="Thompson L.R."/>
            <person name="Young S."/>
            <person name="Yandava C."/>
            <person name="Fu R."/>
            <person name="Krastins B."/>
            <person name="Chase M."/>
            <person name="Sarracino D."/>
            <person name="Osburne M.S."/>
            <person name="Henn M.R."/>
            <person name="Chisholm S.W."/>
        </authorList>
    </citation>
    <scope>NUCLEOTIDE SEQUENCE [LARGE SCALE GENOMIC DNA]</scope>
    <source>
        <strain evidence="2">8109-3</strain>
    </source>
</reference>
<feature type="compositionally biased region" description="Basic and acidic residues" evidence="1">
    <location>
        <begin position="30"/>
        <end position="43"/>
    </location>
</feature>
<accession>E3SLB4</accession>
<dbReference type="KEGG" id="vg:10328765"/>
<gene>
    <name evidence="2" type="ORF">SSSM7_197</name>
</gene>
<feature type="compositionally biased region" description="Basic and acidic residues" evidence="1">
    <location>
        <begin position="52"/>
        <end position="63"/>
    </location>
</feature>
<evidence type="ECO:0000313" key="2">
    <source>
        <dbReference type="EMBL" id="ADO98262.1"/>
    </source>
</evidence>
<dbReference type="GeneID" id="10328765"/>
<feature type="compositionally biased region" description="Basic and acidic residues" evidence="1">
    <location>
        <begin position="7"/>
        <end position="21"/>
    </location>
</feature>
<dbReference type="RefSeq" id="YP_004324249.1">
    <property type="nucleotide sequence ID" value="NC_015287.1"/>
</dbReference>
<keyword evidence="3" id="KW-1185">Reference proteome</keyword>
<dbReference type="Proteomes" id="UP000006527">
    <property type="component" value="Segment"/>
</dbReference>
<organism evidence="2 3">
    <name type="scientific">Synechococcus phage S-SSM7</name>
    <dbReference type="NCBI Taxonomy" id="445686"/>
    <lineage>
        <taxon>Viruses</taxon>
        <taxon>Duplodnaviria</taxon>
        <taxon>Heunggongvirae</taxon>
        <taxon>Uroviricota</taxon>
        <taxon>Caudoviricetes</taxon>
        <taxon>Pantevenvirales</taxon>
        <taxon>Kyanoviridae</taxon>
        <taxon>Lipsvirus</taxon>
        <taxon>Lipsvirus ssm7</taxon>
    </lineage>
</organism>
<evidence type="ECO:0000313" key="3">
    <source>
        <dbReference type="Proteomes" id="UP000006527"/>
    </source>
</evidence>
<protein>
    <submittedName>
        <fullName evidence="2">Uncharacterized protein</fullName>
    </submittedName>
</protein>
<sequence length="198" mass="23039">MQNQNQRQEKKLNDAPPKKGGVEGLMSAMKKQEENEKKKETKTVKATTVPKKPKEEKPKEQKLKRPNIRSYKGDLEGYEKARAAYNAQKPENKTKVGNQGRPKKEVKEATGRIAMMRAAKEQGKTIKTRTYSQMKKDEAREAAIKRIQNEQFSHWREEFLWEVDKKYPDKVKEIKPMSGKNTIIINPEDESAKYKRGY</sequence>
<feature type="region of interest" description="Disordered" evidence="1">
    <location>
        <begin position="1"/>
        <end position="135"/>
    </location>
</feature>
<name>E3SLB4_9CAUD</name>
<proteinExistence type="predicted"/>